<reference evidence="2" key="1">
    <citation type="submission" date="2022-08" db="EMBL/GenBank/DDBJ databases">
        <authorList>
            <consortium name="DOE Joint Genome Institute"/>
            <person name="Min B."/>
            <person name="Riley R."/>
            <person name="Sierra-Patev S."/>
            <person name="Naranjo-Ortiz M."/>
            <person name="Looney B."/>
            <person name="Konkel Z."/>
            <person name="Slot J.C."/>
            <person name="Sakamoto Y."/>
            <person name="Steenwyk J.L."/>
            <person name="Rokas A."/>
            <person name="Carro J."/>
            <person name="Camarero S."/>
            <person name="Ferreira P."/>
            <person name="Molpeceres G."/>
            <person name="Ruiz-Duenas F.J."/>
            <person name="Serrano A."/>
            <person name="Henrissat B."/>
            <person name="Drula E."/>
            <person name="Hughes K.W."/>
            <person name="Mata J.L."/>
            <person name="Ishikawa N.K."/>
            <person name="Vargas-Isla R."/>
            <person name="Ushijima S."/>
            <person name="Smith C.A."/>
            <person name="Ahrendt S."/>
            <person name="Andreopoulos W."/>
            <person name="He G."/>
            <person name="Labutti K."/>
            <person name="Lipzen A."/>
            <person name="Ng V."/>
            <person name="Sandor L."/>
            <person name="Barry K."/>
            <person name="Martinez A.T."/>
            <person name="Xiao Y."/>
            <person name="Gibbons J.G."/>
            <person name="Terashima K."/>
            <person name="Hibbett D.S."/>
            <person name="Grigoriev I.V."/>
        </authorList>
    </citation>
    <scope>NUCLEOTIDE SEQUENCE</scope>
    <source>
        <strain evidence="2">Sp2 HRB7682 ss15</strain>
    </source>
</reference>
<evidence type="ECO:0000313" key="2">
    <source>
        <dbReference type="EMBL" id="KAJ4477794.1"/>
    </source>
</evidence>
<name>A0A9W9A9R0_9AGAR</name>
<sequence length="315" mass="34769">MPFSIIQAEEPSPLPPPELRNALNASKRPYRSLQAPDLMQIQRLSDAKRRTWPKKKSEIKGPEGPSNYFPHPAGRFCHLFVGQRSCSLENHLKIHNVLLAVILRRSQNLIIMHLHPSSLSFKVYFILIFKIFAYAAAFPVSSSSGAEVAGPSNSRGSVSPSGSQTKVEVVFDPKSVELDRSKPAEVVTASPWAFLSDAEKKEWSDGIKNVIAKGLPHIEFELAKQELSVDSLSGFPSPERDGTIHFTIPASRTRGSITLGKGSLPFNYVTSRQQSITKDLVQTDPALKTVSQTLLKIRTKAESLKKDALMAKSKN</sequence>
<accession>A0A9W9A9R0</accession>
<evidence type="ECO:0000313" key="3">
    <source>
        <dbReference type="Proteomes" id="UP001150238"/>
    </source>
</evidence>
<gene>
    <name evidence="2" type="ORF">C8J55DRAFT_561372</name>
</gene>
<dbReference type="EMBL" id="JANVFS010000018">
    <property type="protein sequence ID" value="KAJ4477794.1"/>
    <property type="molecule type" value="Genomic_DNA"/>
</dbReference>
<protein>
    <submittedName>
        <fullName evidence="2">Uncharacterized protein</fullName>
    </submittedName>
</protein>
<evidence type="ECO:0000256" key="1">
    <source>
        <dbReference type="SAM" id="MobiDB-lite"/>
    </source>
</evidence>
<comment type="caution">
    <text evidence="2">The sequence shown here is derived from an EMBL/GenBank/DDBJ whole genome shotgun (WGS) entry which is preliminary data.</text>
</comment>
<dbReference type="Proteomes" id="UP001150238">
    <property type="component" value="Unassembled WGS sequence"/>
</dbReference>
<feature type="region of interest" description="Disordered" evidence="1">
    <location>
        <begin position="1"/>
        <end position="28"/>
    </location>
</feature>
<proteinExistence type="predicted"/>
<reference evidence="2" key="2">
    <citation type="journal article" date="2023" name="Proc. Natl. Acad. Sci. U.S.A.">
        <title>A global phylogenomic analysis of the shiitake genus Lentinula.</title>
        <authorList>
            <person name="Sierra-Patev S."/>
            <person name="Min B."/>
            <person name="Naranjo-Ortiz M."/>
            <person name="Looney B."/>
            <person name="Konkel Z."/>
            <person name="Slot J.C."/>
            <person name="Sakamoto Y."/>
            <person name="Steenwyk J.L."/>
            <person name="Rokas A."/>
            <person name="Carro J."/>
            <person name="Camarero S."/>
            <person name="Ferreira P."/>
            <person name="Molpeceres G."/>
            <person name="Ruiz-Duenas F.J."/>
            <person name="Serrano A."/>
            <person name="Henrissat B."/>
            <person name="Drula E."/>
            <person name="Hughes K.W."/>
            <person name="Mata J.L."/>
            <person name="Ishikawa N.K."/>
            <person name="Vargas-Isla R."/>
            <person name="Ushijima S."/>
            <person name="Smith C.A."/>
            <person name="Donoghue J."/>
            <person name="Ahrendt S."/>
            <person name="Andreopoulos W."/>
            <person name="He G."/>
            <person name="LaButti K."/>
            <person name="Lipzen A."/>
            <person name="Ng V."/>
            <person name="Riley R."/>
            <person name="Sandor L."/>
            <person name="Barry K."/>
            <person name="Martinez A.T."/>
            <person name="Xiao Y."/>
            <person name="Gibbons J.G."/>
            <person name="Terashima K."/>
            <person name="Grigoriev I.V."/>
            <person name="Hibbett D."/>
        </authorList>
    </citation>
    <scope>NUCLEOTIDE SEQUENCE</scope>
    <source>
        <strain evidence="2">Sp2 HRB7682 ss15</strain>
    </source>
</reference>
<dbReference type="AlphaFoldDB" id="A0A9W9A9R0"/>
<organism evidence="2 3">
    <name type="scientific">Lentinula lateritia</name>
    <dbReference type="NCBI Taxonomy" id="40482"/>
    <lineage>
        <taxon>Eukaryota</taxon>
        <taxon>Fungi</taxon>
        <taxon>Dikarya</taxon>
        <taxon>Basidiomycota</taxon>
        <taxon>Agaricomycotina</taxon>
        <taxon>Agaricomycetes</taxon>
        <taxon>Agaricomycetidae</taxon>
        <taxon>Agaricales</taxon>
        <taxon>Marasmiineae</taxon>
        <taxon>Omphalotaceae</taxon>
        <taxon>Lentinula</taxon>
    </lineage>
</organism>